<keyword evidence="9" id="KW-0067">ATP-binding</keyword>
<dbReference type="GO" id="GO:0000398">
    <property type="term" value="P:mRNA splicing, via spliceosome"/>
    <property type="evidence" value="ECO:0007669"/>
    <property type="project" value="UniProtKB-ARBA"/>
</dbReference>
<evidence type="ECO:0000313" key="25">
    <source>
        <dbReference type="Proteomes" id="UP000694397"/>
    </source>
</evidence>
<evidence type="ECO:0000256" key="8">
    <source>
        <dbReference type="ARBA" id="ARBA00022806"/>
    </source>
</evidence>
<evidence type="ECO:0000256" key="15">
    <source>
        <dbReference type="ARBA" id="ARBA00047984"/>
    </source>
</evidence>
<dbReference type="GO" id="GO:0005681">
    <property type="term" value="C:spliceosomal complex"/>
    <property type="evidence" value="ECO:0007669"/>
    <property type="project" value="UniProtKB-KW"/>
</dbReference>
<evidence type="ECO:0000256" key="19">
    <source>
        <dbReference type="PROSITE-ProRule" id="PRU00552"/>
    </source>
</evidence>
<reference evidence="24" key="3">
    <citation type="submission" date="2025-09" db="UniProtKB">
        <authorList>
            <consortium name="Ensembl"/>
        </authorList>
    </citation>
    <scope>IDENTIFICATION</scope>
</reference>
<feature type="compositionally biased region" description="Acidic residues" evidence="20">
    <location>
        <begin position="192"/>
        <end position="221"/>
    </location>
</feature>
<comment type="catalytic activity">
    <reaction evidence="15">
        <text>ATP + H2O = ADP + phosphate + H(+)</text>
        <dbReference type="Rhea" id="RHEA:13065"/>
        <dbReference type="ChEBI" id="CHEBI:15377"/>
        <dbReference type="ChEBI" id="CHEBI:15378"/>
        <dbReference type="ChEBI" id="CHEBI:30616"/>
        <dbReference type="ChEBI" id="CHEBI:43474"/>
        <dbReference type="ChEBI" id="CHEBI:456216"/>
        <dbReference type="EC" id="3.6.4.13"/>
    </reaction>
</comment>
<dbReference type="PROSITE" id="PS51195">
    <property type="entry name" value="Q_MOTIF"/>
    <property type="match status" value="1"/>
</dbReference>
<keyword evidence="10" id="KW-0694">RNA-binding</keyword>
<evidence type="ECO:0000259" key="21">
    <source>
        <dbReference type="PROSITE" id="PS51192"/>
    </source>
</evidence>
<feature type="compositionally biased region" description="Basic and acidic residues" evidence="20">
    <location>
        <begin position="104"/>
        <end position="191"/>
    </location>
</feature>
<dbReference type="CDD" id="cd17953">
    <property type="entry name" value="DEADc_DDX46"/>
    <property type="match status" value="1"/>
</dbReference>
<dbReference type="CDD" id="cd22473">
    <property type="entry name" value="KH-I_DDX46"/>
    <property type="match status" value="1"/>
</dbReference>
<comment type="similarity">
    <text evidence="14">Belongs to the DEAD box helicase family. DDX46/PRP5 subfamily.</text>
</comment>
<dbReference type="CDD" id="cd18787">
    <property type="entry name" value="SF2_C_DEAD"/>
    <property type="match status" value="1"/>
</dbReference>
<keyword evidence="25" id="KW-1185">Reference proteome</keyword>
<evidence type="ECO:0000313" key="24">
    <source>
        <dbReference type="Ensembl" id="ENSSFOP00015074500.1"/>
    </source>
</evidence>
<dbReference type="Pfam" id="PF00270">
    <property type="entry name" value="DEAD"/>
    <property type="match status" value="1"/>
</dbReference>
<feature type="domain" description="DEAD-box RNA helicase Q" evidence="23">
    <location>
        <begin position="358"/>
        <end position="386"/>
    </location>
</feature>
<keyword evidence="4" id="KW-0507">mRNA processing</keyword>
<feature type="short sequence motif" description="Q motif" evidence="19">
    <location>
        <begin position="358"/>
        <end position="386"/>
    </location>
</feature>
<keyword evidence="7" id="KW-0378">Hydrolase</keyword>
<dbReference type="InterPro" id="IPR001650">
    <property type="entry name" value="Helicase_C-like"/>
</dbReference>
<gene>
    <name evidence="24" type="primary">DDX46</name>
    <name evidence="24" type="synonym">ddx46</name>
</gene>
<dbReference type="GO" id="GO:0003723">
    <property type="term" value="F:RNA binding"/>
    <property type="evidence" value="ECO:0007669"/>
    <property type="project" value="UniProtKB-KW"/>
</dbReference>
<dbReference type="InterPro" id="IPR014014">
    <property type="entry name" value="RNA_helicase_DEAD_Q_motif"/>
</dbReference>
<dbReference type="FunFam" id="3.40.50.300:FF:000584">
    <property type="entry name" value="probable ATP-dependent RNA helicase DDX46"/>
    <property type="match status" value="1"/>
</dbReference>
<evidence type="ECO:0000256" key="7">
    <source>
        <dbReference type="ARBA" id="ARBA00022801"/>
    </source>
</evidence>
<evidence type="ECO:0000256" key="14">
    <source>
        <dbReference type="ARBA" id="ARBA00038511"/>
    </source>
</evidence>
<dbReference type="FunFam" id="3.40.50.300:FF:000079">
    <property type="entry name" value="probable ATP-dependent RNA helicase DDX17"/>
    <property type="match status" value="1"/>
</dbReference>
<dbReference type="Proteomes" id="UP000694397">
    <property type="component" value="Chromosome 21"/>
</dbReference>
<comment type="subcellular location">
    <subcellularLocation>
        <location evidence="1">Nucleus speckle</location>
    </subcellularLocation>
    <subcellularLocation>
        <location evidence="2">Nucleus</location>
        <location evidence="2">Cajal body</location>
    </subcellularLocation>
</comment>
<keyword evidence="12" id="KW-0508">mRNA splicing</keyword>
<dbReference type="PANTHER" id="PTHR47958">
    <property type="entry name" value="ATP-DEPENDENT RNA HELICASE DBP3"/>
    <property type="match status" value="1"/>
</dbReference>
<sequence>MGRESRHYRKRSSSRGRSGSRSKSRSPDKRSKRDDRGGSRNRDRDRGRRERSRSRERRRSRSRDRKRPRRSRSRERRRSRSRERRRSRSRSRRRSRSTTPSKSKKSDIRSKSKEKSDNPEPSSEKKKIKEEKEEEKVEDVNFDQNKLEEEMRKRKERVEKWREEQRKKAMENIGELKKELEEMKQGKKWSLEDDDDDDEEGPAAPEPEEEQEPLDPLDAYMEEVKEEVKKFNMGTMKGGNDKKGGMTVTKVMTVVTTKKTPSTTKKKGELMENDQDAMEYSSEEEEVDLQTALTGYQTKQRKVLEPVDHQKIEYEPFRKNFYVEVPELAKMTQEEVDVYRLELEGITVKGKGCPKPIKTWVQCGISMKILNALKKHNYEKPTPIQAQAIPAIMSGRDLIGIAKTGSGKTIAFLLPMFRHILDQRPLEESEGPIAVIMTPTRELALQITKECKKFSKPLGLRVVCVYGGTGISEQIAELKRGAEIIVCTPGRMIDMLGANSGMCHTSVFDLQCFIIMIYGKVMRIVDNIRPDRQTVMFSATFPRAMEALARRILSKPIEVQVGGRSVVCSDVEQHVIVIDEDSKFLKLLEILGHYQEKGSVIIFVDKQEHADALLKDLMKASYPCMSLHGGIDQYDRDSIINDFKNGACRLMVATSVAARGLDVKQLILVVNYSCPNHYEDYVHRAGRTGRAGNKGYAYTFITEEQARYAGDIIKALELSGSQVPSELEQLWLNFKDQQKAEGKTIKSSSGFSGKGFKFDETEHALANERKKLQKAALGLQDSDDEDTALDIDEQIESMFNSKKRVKDLSAPGGGGAGGGSAAKLELAKKLAIKINAQKNLGAEAQVDVMQQATNAILRGGTIMAPSVSAKTIAEQLAEKINAKLNYIPLEKMEEERQNADQTETIKRYEEELEINDFPQTARWKVTSKEALQRIGEYSEAAITIRGTYFPPGKEPKEGERKIYLAIESANELAVQKAKAEITRLIKEELIRLQNSYQPAMKGRYKVL</sequence>
<dbReference type="AlphaFoldDB" id="A0A8C9WH34"/>
<evidence type="ECO:0000256" key="12">
    <source>
        <dbReference type="ARBA" id="ARBA00023187"/>
    </source>
</evidence>
<reference evidence="24 25" key="1">
    <citation type="submission" date="2019-04" db="EMBL/GenBank/DDBJ databases">
        <authorList>
            <consortium name="Wellcome Sanger Institute Data Sharing"/>
        </authorList>
    </citation>
    <scope>NUCLEOTIDE SEQUENCE [LARGE SCALE GENOMIC DNA]</scope>
</reference>
<dbReference type="Pfam" id="PF00271">
    <property type="entry name" value="Helicase_C"/>
    <property type="match status" value="1"/>
</dbReference>
<dbReference type="GO" id="GO:0003724">
    <property type="term" value="F:RNA helicase activity"/>
    <property type="evidence" value="ECO:0007669"/>
    <property type="project" value="UniProtKB-EC"/>
</dbReference>
<dbReference type="InterPro" id="IPR027417">
    <property type="entry name" value="P-loop_NTPase"/>
</dbReference>
<evidence type="ECO:0000256" key="9">
    <source>
        <dbReference type="ARBA" id="ARBA00022840"/>
    </source>
</evidence>
<dbReference type="PROSITE" id="PS51192">
    <property type="entry name" value="HELICASE_ATP_BIND_1"/>
    <property type="match status" value="1"/>
</dbReference>
<evidence type="ECO:0000256" key="5">
    <source>
        <dbReference type="ARBA" id="ARBA00022728"/>
    </source>
</evidence>
<accession>A0A8C9WH34</accession>
<dbReference type="SUPFAM" id="SSF52540">
    <property type="entry name" value="P-loop containing nucleoside triphosphate hydrolases"/>
    <property type="match status" value="2"/>
</dbReference>
<evidence type="ECO:0000259" key="23">
    <source>
        <dbReference type="PROSITE" id="PS51195"/>
    </source>
</evidence>
<evidence type="ECO:0000256" key="20">
    <source>
        <dbReference type="SAM" id="MobiDB-lite"/>
    </source>
</evidence>
<dbReference type="GO" id="GO:0016607">
    <property type="term" value="C:nuclear speck"/>
    <property type="evidence" value="ECO:0007669"/>
    <property type="project" value="UniProtKB-SubCell"/>
</dbReference>
<dbReference type="SMART" id="SM00490">
    <property type="entry name" value="HELICc"/>
    <property type="match status" value="1"/>
</dbReference>
<keyword evidence="6" id="KW-0547">Nucleotide-binding</keyword>
<organism evidence="24 25">
    <name type="scientific">Scleropages formosus</name>
    <name type="common">Asian bonytongue</name>
    <name type="synonym">Osteoglossum formosum</name>
    <dbReference type="NCBI Taxonomy" id="113540"/>
    <lineage>
        <taxon>Eukaryota</taxon>
        <taxon>Metazoa</taxon>
        <taxon>Chordata</taxon>
        <taxon>Craniata</taxon>
        <taxon>Vertebrata</taxon>
        <taxon>Euteleostomi</taxon>
        <taxon>Actinopterygii</taxon>
        <taxon>Neopterygii</taxon>
        <taxon>Teleostei</taxon>
        <taxon>Osteoglossocephala</taxon>
        <taxon>Osteoglossomorpha</taxon>
        <taxon>Osteoglossiformes</taxon>
        <taxon>Osteoglossidae</taxon>
        <taxon>Scleropages</taxon>
    </lineage>
</organism>
<reference evidence="24" key="2">
    <citation type="submission" date="2025-08" db="UniProtKB">
        <authorList>
            <consortium name="Ensembl"/>
        </authorList>
    </citation>
    <scope>IDENTIFICATION</scope>
</reference>
<evidence type="ECO:0000256" key="17">
    <source>
        <dbReference type="ARBA" id="ARBA00050029"/>
    </source>
</evidence>
<name>A0A8C9WH34_SCLFO</name>
<evidence type="ECO:0000256" key="13">
    <source>
        <dbReference type="ARBA" id="ARBA00023242"/>
    </source>
</evidence>
<evidence type="ECO:0000256" key="10">
    <source>
        <dbReference type="ARBA" id="ARBA00022884"/>
    </source>
</evidence>
<feature type="domain" description="Helicase ATP-binding" evidence="21">
    <location>
        <begin position="389"/>
        <end position="559"/>
    </location>
</feature>
<evidence type="ECO:0000259" key="22">
    <source>
        <dbReference type="PROSITE" id="PS51194"/>
    </source>
</evidence>
<keyword evidence="5" id="KW-0747">Spliceosome</keyword>
<evidence type="ECO:0000256" key="18">
    <source>
        <dbReference type="ARBA" id="ARBA00050042"/>
    </source>
</evidence>
<dbReference type="EC" id="3.6.4.13" evidence="3"/>
<evidence type="ECO:0000256" key="3">
    <source>
        <dbReference type="ARBA" id="ARBA00012552"/>
    </source>
</evidence>
<dbReference type="InterPro" id="IPR011545">
    <property type="entry name" value="DEAD/DEAH_box_helicase_dom"/>
</dbReference>
<evidence type="ECO:0000256" key="16">
    <source>
        <dbReference type="ARBA" id="ARBA00049949"/>
    </source>
</evidence>
<dbReference type="Pfam" id="PF23469">
    <property type="entry name" value="KH_12"/>
    <property type="match status" value="1"/>
</dbReference>
<dbReference type="Gene3D" id="3.40.50.300">
    <property type="entry name" value="P-loop containing nucleotide triphosphate hydrolases"/>
    <property type="match status" value="2"/>
</dbReference>
<dbReference type="GO" id="GO:0005524">
    <property type="term" value="F:ATP binding"/>
    <property type="evidence" value="ECO:0007669"/>
    <property type="project" value="UniProtKB-KW"/>
</dbReference>
<keyword evidence="8" id="KW-0347">Helicase</keyword>
<comment type="function">
    <text evidence="16">Component of the 17S U2 SnRNP complex of the spliceosome, a large ribonucleoprotein complex that removes introns from transcribed pre-mRNAs. The 17S U2 SnRNP complex (1) directly participates in early spliceosome assembly and (2) mediates recognition of the intron branch site during pre-mRNA splicing by promoting the selection of the pre-mRNA branch-site adenosine, the nucleophile for the first step of splicing. Within the 17S U2 SnRNP complex, DDX46 plays essential roles during assembly of pre-spliceosome and proofreading of the branch site.</text>
</comment>
<keyword evidence="11" id="KW-0175">Coiled coil</keyword>
<dbReference type="SMART" id="SM00487">
    <property type="entry name" value="DEXDc"/>
    <property type="match status" value="1"/>
</dbReference>
<feature type="compositionally biased region" description="Basic residues" evidence="20">
    <location>
        <begin position="49"/>
        <end position="96"/>
    </location>
</feature>
<evidence type="ECO:0000256" key="11">
    <source>
        <dbReference type="ARBA" id="ARBA00023054"/>
    </source>
</evidence>
<feature type="compositionally biased region" description="Basic residues" evidence="20">
    <location>
        <begin position="1"/>
        <end position="24"/>
    </location>
</feature>
<evidence type="ECO:0000256" key="4">
    <source>
        <dbReference type="ARBA" id="ARBA00022664"/>
    </source>
</evidence>
<dbReference type="PROSITE" id="PS51194">
    <property type="entry name" value="HELICASE_CTER"/>
    <property type="match status" value="1"/>
</dbReference>
<evidence type="ECO:0000256" key="1">
    <source>
        <dbReference type="ARBA" id="ARBA00004324"/>
    </source>
</evidence>
<dbReference type="InterPro" id="IPR014001">
    <property type="entry name" value="Helicase_ATP-bd"/>
</dbReference>
<protein>
    <recommendedName>
        <fullName evidence="17">Probable ATP-dependent RNA helicase DDX46</fullName>
        <ecNumber evidence="3">3.6.4.13</ecNumber>
    </recommendedName>
    <alternativeName>
        <fullName evidence="18">DEAD box protein 46</fullName>
    </alternativeName>
</protein>
<dbReference type="GO" id="GO:0016787">
    <property type="term" value="F:hydrolase activity"/>
    <property type="evidence" value="ECO:0007669"/>
    <property type="project" value="UniProtKB-KW"/>
</dbReference>
<dbReference type="GO" id="GO:0015030">
    <property type="term" value="C:Cajal body"/>
    <property type="evidence" value="ECO:0007669"/>
    <property type="project" value="UniProtKB-SubCell"/>
</dbReference>
<proteinExistence type="inferred from homology"/>
<feature type="compositionally biased region" description="Basic and acidic residues" evidence="20">
    <location>
        <begin position="25"/>
        <end position="48"/>
    </location>
</feature>
<dbReference type="Ensembl" id="ENSSFOT00015062517.1">
    <property type="protein sequence ID" value="ENSSFOP00015074500.1"/>
    <property type="gene ID" value="ENSSFOG00015020093.2"/>
</dbReference>
<dbReference type="GeneTree" id="ENSGT00940000157753"/>
<keyword evidence="13" id="KW-0539">Nucleus</keyword>
<feature type="region of interest" description="Disordered" evidence="20">
    <location>
        <begin position="1"/>
        <end position="222"/>
    </location>
</feature>
<evidence type="ECO:0000256" key="6">
    <source>
        <dbReference type="ARBA" id="ARBA00022741"/>
    </source>
</evidence>
<feature type="domain" description="Helicase C-terminal" evidence="22">
    <location>
        <begin position="570"/>
        <end position="731"/>
    </location>
</feature>
<dbReference type="InterPro" id="IPR056149">
    <property type="entry name" value="PRP5/DDX46/KHDC4_KH"/>
</dbReference>
<evidence type="ECO:0000256" key="2">
    <source>
        <dbReference type="ARBA" id="ARBA00004408"/>
    </source>
</evidence>